<sequence>MYTHEGTGARRATSPLLEFAKTHEAEVLAVQYPGRGNRSKESCAFEIDEIIHPLLPVVAGKLSECPYVVVGHSVGSWIAYEFLQLLRARGVRMPEHVFLSAFPYPDIPHDVRPWRINVLLDEEGFKDECRRWDVNELVFGDIWKIYQPLMRADFHLFDKYDHVHDGKENFTWPLTVFHGESDRMITREMCQGWETHTTGEFELLAIPGHHLFPLQKDQKAMWLRKIAERLQNVVARTAA</sequence>
<evidence type="ECO:0000259" key="2">
    <source>
        <dbReference type="Pfam" id="PF00975"/>
    </source>
</evidence>
<dbReference type="SUPFAM" id="SSF53474">
    <property type="entry name" value="alpha/beta-Hydrolases"/>
    <property type="match status" value="1"/>
</dbReference>
<dbReference type="Gene3D" id="3.40.50.1820">
    <property type="entry name" value="alpha/beta hydrolase"/>
    <property type="match status" value="1"/>
</dbReference>
<dbReference type="OMA" id="ATMYLRW"/>
<dbReference type="Pfam" id="PF00975">
    <property type="entry name" value="Thioesterase"/>
    <property type="match status" value="1"/>
</dbReference>
<dbReference type="Gramene" id="ABO93991">
    <property type="protein sequence ID" value="ABO93991"/>
    <property type="gene ID" value="OSTLU_39836"/>
</dbReference>
<proteinExistence type="inferred from homology"/>
<comment type="similarity">
    <text evidence="1">Belongs to the thioesterase family.</text>
</comment>
<protein>
    <recommendedName>
        <fullName evidence="2">Thioesterase domain-containing protein</fullName>
    </recommendedName>
</protein>
<dbReference type="GeneID" id="4999625"/>
<evidence type="ECO:0000256" key="1">
    <source>
        <dbReference type="ARBA" id="ARBA00007169"/>
    </source>
</evidence>
<accession>A4RS84</accession>
<keyword evidence="4" id="KW-1185">Reference proteome</keyword>
<dbReference type="Proteomes" id="UP000001568">
    <property type="component" value="Chromosome 1"/>
</dbReference>
<gene>
    <name evidence="3" type="ORF">OSTLU_39836</name>
</gene>
<dbReference type="PANTHER" id="PTHR11487">
    <property type="entry name" value="THIOESTERASE"/>
    <property type="match status" value="1"/>
</dbReference>
<dbReference type="HOGENOM" id="CLU_070456_2_0_1"/>
<dbReference type="STRING" id="436017.A4RS84"/>
<dbReference type="GO" id="GO:0008610">
    <property type="term" value="P:lipid biosynthetic process"/>
    <property type="evidence" value="ECO:0007669"/>
    <property type="project" value="TreeGrafter"/>
</dbReference>
<dbReference type="AlphaFoldDB" id="A4RS84"/>
<reference evidence="3 4" key="1">
    <citation type="journal article" date="2007" name="Proc. Natl. Acad. Sci. U.S.A.">
        <title>The tiny eukaryote Ostreococcus provides genomic insights into the paradox of plankton speciation.</title>
        <authorList>
            <person name="Palenik B."/>
            <person name="Grimwood J."/>
            <person name="Aerts A."/>
            <person name="Rouze P."/>
            <person name="Salamov A."/>
            <person name="Putnam N."/>
            <person name="Dupont C."/>
            <person name="Jorgensen R."/>
            <person name="Derelle E."/>
            <person name="Rombauts S."/>
            <person name="Zhou K."/>
            <person name="Otillar R."/>
            <person name="Merchant S.S."/>
            <person name="Podell S."/>
            <person name="Gaasterland T."/>
            <person name="Napoli C."/>
            <person name="Gendler K."/>
            <person name="Manuell A."/>
            <person name="Tai V."/>
            <person name="Vallon O."/>
            <person name="Piganeau G."/>
            <person name="Jancek S."/>
            <person name="Heijde M."/>
            <person name="Jabbari K."/>
            <person name="Bowler C."/>
            <person name="Lohr M."/>
            <person name="Robbens S."/>
            <person name="Werner G."/>
            <person name="Dubchak I."/>
            <person name="Pazour G.J."/>
            <person name="Ren Q."/>
            <person name="Paulsen I."/>
            <person name="Delwiche C."/>
            <person name="Schmutz J."/>
            <person name="Rokhsar D."/>
            <person name="Van de Peer Y."/>
            <person name="Moreau H."/>
            <person name="Grigoriev I.V."/>
        </authorList>
    </citation>
    <scope>NUCLEOTIDE SEQUENCE [LARGE SCALE GENOMIC DNA]</scope>
    <source>
        <strain evidence="3 4">CCE9901</strain>
    </source>
</reference>
<dbReference type="InterPro" id="IPR001031">
    <property type="entry name" value="Thioesterase"/>
</dbReference>
<organism evidence="3 4">
    <name type="scientific">Ostreococcus lucimarinus (strain CCE9901)</name>
    <dbReference type="NCBI Taxonomy" id="436017"/>
    <lineage>
        <taxon>Eukaryota</taxon>
        <taxon>Viridiplantae</taxon>
        <taxon>Chlorophyta</taxon>
        <taxon>Mamiellophyceae</taxon>
        <taxon>Mamiellales</taxon>
        <taxon>Bathycoccaceae</taxon>
        <taxon>Ostreococcus</taxon>
    </lineage>
</organism>
<feature type="domain" description="Thioesterase" evidence="2">
    <location>
        <begin position="23"/>
        <end position="226"/>
    </location>
</feature>
<dbReference type="InterPro" id="IPR012223">
    <property type="entry name" value="TEII"/>
</dbReference>
<name>A4RS84_OSTLU</name>
<evidence type="ECO:0000313" key="4">
    <source>
        <dbReference type="Proteomes" id="UP000001568"/>
    </source>
</evidence>
<dbReference type="RefSeq" id="XP_001415699.1">
    <property type="nucleotide sequence ID" value="XM_001415662.1"/>
</dbReference>
<dbReference type="eggNOG" id="ENOG502RZED">
    <property type="taxonomic scope" value="Eukaryota"/>
</dbReference>
<dbReference type="OrthoDB" id="541883at2759"/>
<dbReference type="KEGG" id="olu:OSTLU_39836"/>
<dbReference type="EMBL" id="CP000581">
    <property type="protein sequence ID" value="ABO93991.1"/>
    <property type="molecule type" value="Genomic_DNA"/>
</dbReference>
<dbReference type="PANTHER" id="PTHR11487:SF0">
    <property type="entry name" value="S-ACYL FATTY ACID SYNTHASE THIOESTERASE, MEDIUM CHAIN"/>
    <property type="match status" value="1"/>
</dbReference>
<dbReference type="InterPro" id="IPR029058">
    <property type="entry name" value="AB_hydrolase_fold"/>
</dbReference>
<evidence type="ECO:0000313" key="3">
    <source>
        <dbReference type="EMBL" id="ABO93991.1"/>
    </source>
</evidence>